<organism evidence="1">
    <name type="scientific">viral metagenome</name>
    <dbReference type="NCBI Taxonomy" id="1070528"/>
    <lineage>
        <taxon>unclassified sequences</taxon>
        <taxon>metagenomes</taxon>
        <taxon>organismal metagenomes</taxon>
    </lineage>
</organism>
<sequence length="139" mass="16224">MDVPKLLKALDNEENEGLFNFTSEKLKEMNFNVLKELHLTKSVFLDYMQKLKTYKYIDEMNELKYGAFLRWIPITNPKDLPLKKGGVLCDIKVTDNGVMIICKGFMNNHFQFKMDECLIFQKLSDQELVLLSALDHLAK</sequence>
<proteinExistence type="predicted"/>
<dbReference type="EMBL" id="MN739668">
    <property type="protein sequence ID" value="QHT19699.1"/>
    <property type="molecule type" value="Genomic_DNA"/>
</dbReference>
<accession>A0A6C0DUJ1</accession>
<protein>
    <submittedName>
        <fullName evidence="1">Uncharacterized protein</fullName>
    </submittedName>
</protein>
<dbReference type="AlphaFoldDB" id="A0A6C0DUJ1"/>
<name>A0A6C0DUJ1_9ZZZZ</name>
<evidence type="ECO:0000313" key="1">
    <source>
        <dbReference type="EMBL" id="QHT19699.1"/>
    </source>
</evidence>
<reference evidence="1" key="1">
    <citation type="journal article" date="2020" name="Nature">
        <title>Giant virus diversity and host interactions through global metagenomics.</title>
        <authorList>
            <person name="Schulz F."/>
            <person name="Roux S."/>
            <person name="Paez-Espino D."/>
            <person name="Jungbluth S."/>
            <person name="Walsh D.A."/>
            <person name="Denef V.J."/>
            <person name="McMahon K.D."/>
            <person name="Konstantinidis K.T."/>
            <person name="Eloe-Fadrosh E.A."/>
            <person name="Kyrpides N.C."/>
            <person name="Woyke T."/>
        </authorList>
    </citation>
    <scope>NUCLEOTIDE SEQUENCE</scope>
    <source>
        <strain evidence="1">GVMAG-M-3300023174-5</strain>
    </source>
</reference>